<reference evidence="5 6" key="1">
    <citation type="submission" date="2014-07" db="EMBL/GenBank/DDBJ databases">
        <title>Draft genome of Clostridium celerecrescens 152B isolated from sediments associated with methane hydrate from Krishna Godavari basin.</title>
        <authorList>
            <person name="Honkalas V.S."/>
            <person name="Dabir A.P."/>
            <person name="Arora P."/>
            <person name="Dhakephalkar P.K."/>
        </authorList>
    </citation>
    <scope>NUCLEOTIDE SEQUENCE [LARGE SCALE GENOMIC DNA]</scope>
    <source>
        <strain evidence="5 6">152B</strain>
    </source>
</reference>
<dbReference type="Gene3D" id="3.10.129.10">
    <property type="entry name" value="Hotdog Thioesterase"/>
    <property type="match status" value="1"/>
</dbReference>
<dbReference type="InterPro" id="IPR029069">
    <property type="entry name" value="HotDog_dom_sf"/>
</dbReference>
<evidence type="ECO:0000256" key="1">
    <source>
        <dbReference type="ARBA" id="ARBA00010458"/>
    </source>
</evidence>
<dbReference type="RefSeq" id="WP_038278752.1">
    <property type="nucleotide sequence ID" value="NZ_JPME01000008.1"/>
</dbReference>
<comment type="similarity">
    <text evidence="1">Belongs to the acyl coenzyme A hydrolase family.</text>
</comment>
<evidence type="ECO:0000259" key="4">
    <source>
        <dbReference type="PROSITE" id="PS51770"/>
    </source>
</evidence>
<keyword evidence="2 3" id="KW-0378">Hydrolase</keyword>
<evidence type="ECO:0000313" key="5">
    <source>
        <dbReference type="EMBL" id="KEZ90831.1"/>
    </source>
</evidence>
<gene>
    <name evidence="5" type="ORF">IO98_05410</name>
</gene>
<dbReference type="SUPFAM" id="SSF54637">
    <property type="entry name" value="Thioesterase/thiol ester dehydrase-isomerase"/>
    <property type="match status" value="1"/>
</dbReference>
<sequence>MKEFKTVEESMVEQVHLLMPAHINGSGRLFGGQLLEWIDVVGAITARRHSECNTTTVAIDNLQFKAGAFINDTIVLIGKLTYVGNTSMEVRVDTYSEDLSGIRRPINRAYLVYVAIDKDGTPVKVPSLKLMTERERAEWNSAVKRNDLRKLRRKEGF</sequence>
<evidence type="ECO:0000256" key="3">
    <source>
        <dbReference type="PROSITE-ProRule" id="PRU01106"/>
    </source>
</evidence>
<dbReference type="PROSITE" id="PS51770">
    <property type="entry name" value="HOTDOG_ACOT"/>
    <property type="match status" value="1"/>
</dbReference>
<dbReference type="InterPro" id="IPR033120">
    <property type="entry name" value="HOTDOG_ACOT"/>
</dbReference>
<dbReference type="STRING" id="29354.IO98_05410"/>
<dbReference type="AlphaFoldDB" id="A0A084JPE7"/>
<protein>
    <submittedName>
        <fullName evidence="5">Thioesterase</fullName>
    </submittedName>
</protein>
<dbReference type="InterPro" id="IPR006683">
    <property type="entry name" value="Thioestr_dom"/>
</dbReference>
<organism evidence="5 6">
    <name type="scientific">Lacrimispora celerecrescens</name>
    <dbReference type="NCBI Taxonomy" id="29354"/>
    <lineage>
        <taxon>Bacteria</taxon>
        <taxon>Bacillati</taxon>
        <taxon>Bacillota</taxon>
        <taxon>Clostridia</taxon>
        <taxon>Lachnospirales</taxon>
        <taxon>Lachnospiraceae</taxon>
        <taxon>Lacrimispora</taxon>
    </lineage>
</organism>
<dbReference type="InterPro" id="IPR040170">
    <property type="entry name" value="Cytosol_ACT"/>
</dbReference>
<dbReference type="EMBL" id="JPME01000008">
    <property type="protein sequence ID" value="KEZ90831.1"/>
    <property type="molecule type" value="Genomic_DNA"/>
</dbReference>
<evidence type="ECO:0000256" key="2">
    <source>
        <dbReference type="ARBA" id="ARBA00022801"/>
    </source>
</evidence>
<dbReference type="CDD" id="cd03442">
    <property type="entry name" value="BFIT_BACH"/>
    <property type="match status" value="1"/>
</dbReference>
<dbReference type="OrthoDB" id="9791628at2"/>
<keyword evidence="6" id="KW-1185">Reference proteome</keyword>
<evidence type="ECO:0000313" key="6">
    <source>
        <dbReference type="Proteomes" id="UP000028525"/>
    </source>
</evidence>
<feature type="domain" description="HotDog ACOT-type" evidence="4">
    <location>
        <begin position="8"/>
        <end position="119"/>
    </location>
</feature>
<dbReference type="GO" id="GO:0006637">
    <property type="term" value="P:acyl-CoA metabolic process"/>
    <property type="evidence" value="ECO:0007669"/>
    <property type="project" value="TreeGrafter"/>
</dbReference>
<dbReference type="Proteomes" id="UP000028525">
    <property type="component" value="Unassembled WGS sequence"/>
</dbReference>
<dbReference type="GO" id="GO:0005737">
    <property type="term" value="C:cytoplasm"/>
    <property type="evidence" value="ECO:0007669"/>
    <property type="project" value="TreeGrafter"/>
</dbReference>
<dbReference type="GO" id="GO:0052816">
    <property type="term" value="F:long-chain fatty acyl-CoA hydrolase activity"/>
    <property type="evidence" value="ECO:0007669"/>
    <property type="project" value="TreeGrafter"/>
</dbReference>
<comment type="caution">
    <text evidence="5">The sequence shown here is derived from an EMBL/GenBank/DDBJ whole genome shotgun (WGS) entry which is preliminary data.</text>
</comment>
<proteinExistence type="inferred from homology"/>
<name>A0A084JPE7_9FIRM</name>
<accession>A0A084JPE7</accession>
<dbReference type="PANTHER" id="PTHR11049">
    <property type="entry name" value="ACYL COENZYME A THIOESTER HYDROLASE"/>
    <property type="match status" value="1"/>
</dbReference>
<dbReference type="Pfam" id="PF03061">
    <property type="entry name" value="4HBT"/>
    <property type="match status" value="1"/>
</dbReference>